<reference evidence="1 2" key="1">
    <citation type="submission" date="2016-10" db="EMBL/GenBank/DDBJ databases">
        <authorList>
            <person name="de Groot N.N."/>
        </authorList>
    </citation>
    <scope>NUCLEOTIDE SEQUENCE [LARGE SCALE GENOMIC DNA]</scope>
    <source>
        <strain evidence="1 2">DSM 28129</strain>
    </source>
</reference>
<dbReference type="EMBL" id="FNBG01000002">
    <property type="protein sequence ID" value="SDE75783.1"/>
    <property type="molecule type" value="Genomic_DNA"/>
</dbReference>
<sequence>MKAITIHQPYATLIAINEKHNETRGWRTNYRGQLAIHAGKKVDRQACEWGPIKSTLEKHGCTADNLPTGGIVAIAYLLECWAIGEDYVSGATVLFNGENGATKDVSAKECKFSDYSLGRYAWELDNVRMLPEPIPAKGQQGLWNWTSIRPRSI</sequence>
<dbReference type="RefSeq" id="WP_091226478.1">
    <property type="nucleotide sequence ID" value="NZ_FNBG01000002.1"/>
</dbReference>
<keyword evidence="2" id="KW-1185">Reference proteome</keyword>
<dbReference type="OrthoDB" id="359066at2"/>
<proteinExistence type="predicted"/>
<dbReference type="CDD" id="cd06554">
    <property type="entry name" value="ASCH_ASC-1_like"/>
    <property type="match status" value="1"/>
</dbReference>
<evidence type="ECO:0000313" key="1">
    <source>
        <dbReference type="EMBL" id="SDE75783.1"/>
    </source>
</evidence>
<dbReference type="STRING" id="670482.SAMN04488542_10210"/>
<dbReference type="InterPro" id="IPR015947">
    <property type="entry name" value="PUA-like_sf"/>
</dbReference>
<dbReference type="Proteomes" id="UP000198972">
    <property type="component" value="Unassembled WGS sequence"/>
</dbReference>
<name>A0A1G7FIP6_9BACL</name>
<protein>
    <submittedName>
        <fullName evidence="1">ASCH domain-containing protein</fullName>
    </submittedName>
</protein>
<evidence type="ECO:0000313" key="2">
    <source>
        <dbReference type="Proteomes" id="UP000198972"/>
    </source>
</evidence>
<gene>
    <name evidence="1" type="ORF">SAMN04488542_10210</name>
</gene>
<dbReference type="Gene3D" id="2.30.130.30">
    <property type="entry name" value="Hypothetical protein"/>
    <property type="match status" value="1"/>
</dbReference>
<dbReference type="AlphaFoldDB" id="A0A1G7FIP6"/>
<accession>A0A1G7FIP6</accession>
<dbReference type="SUPFAM" id="SSF88697">
    <property type="entry name" value="PUA domain-like"/>
    <property type="match status" value="1"/>
</dbReference>
<organism evidence="1 2">
    <name type="scientific">Fontibacillus panacisegetis</name>
    <dbReference type="NCBI Taxonomy" id="670482"/>
    <lineage>
        <taxon>Bacteria</taxon>
        <taxon>Bacillati</taxon>
        <taxon>Bacillota</taxon>
        <taxon>Bacilli</taxon>
        <taxon>Bacillales</taxon>
        <taxon>Paenibacillaceae</taxon>
        <taxon>Fontibacillus</taxon>
    </lineage>
</organism>